<dbReference type="GO" id="GO:0005737">
    <property type="term" value="C:cytoplasm"/>
    <property type="evidence" value="ECO:0007669"/>
    <property type="project" value="TreeGrafter"/>
</dbReference>
<dbReference type="FunFam" id="3.40.140.10:FF:000035">
    <property type="entry name" value="dCMP deaminase"/>
    <property type="match status" value="1"/>
</dbReference>
<dbReference type="GO" id="GO:0004132">
    <property type="term" value="F:dCMP deaminase activity"/>
    <property type="evidence" value="ECO:0007669"/>
    <property type="project" value="InterPro"/>
</dbReference>
<comment type="caution">
    <text evidence="7">The sequence shown here is derived from an EMBL/GenBank/DDBJ whole genome shotgun (WGS) entry which is preliminary data.</text>
</comment>
<organism evidence="7">
    <name type="scientific">bioreactor metagenome</name>
    <dbReference type="NCBI Taxonomy" id="1076179"/>
    <lineage>
        <taxon>unclassified sequences</taxon>
        <taxon>metagenomes</taxon>
        <taxon>ecological metagenomes</taxon>
    </lineage>
</organism>
<evidence type="ECO:0000256" key="3">
    <source>
        <dbReference type="ARBA" id="ARBA00022723"/>
    </source>
</evidence>
<dbReference type="EMBL" id="VSSQ01025550">
    <property type="protein sequence ID" value="MPM73760.1"/>
    <property type="molecule type" value="Genomic_DNA"/>
</dbReference>
<gene>
    <name evidence="7" type="primary">tadA_59</name>
    <name evidence="7" type="ORF">SDC9_120742</name>
</gene>
<protein>
    <submittedName>
        <fullName evidence="7">tRNA-specific adenosine deaminase</fullName>
        <ecNumber evidence="7">3.5.4.33</ecNumber>
    </submittedName>
</protein>
<dbReference type="PANTHER" id="PTHR11086">
    <property type="entry name" value="DEOXYCYTIDYLATE DEAMINASE-RELATED"/>
    <property type="match status" value="1"/>
</dbReference>
<dbReference type="PROSITE" id="PS00903">
    <property type="entry name" value="CYT_DCMP_DEAMINASES_1"/>
    <property type="match status" value="1"/>
</dbReference>
<dbReference type="CDD" id="cd01286">
    <property type="entry name" value="deoxycytidylate_deaminase"/>
    <property type="match status" value="1"/>
</dbReference>
<dbReference type="InterPro" id="IPR016192">
    <property type="entry name" value="APOBEC/CMP_deaminase_Zn-bd"/>
</dbReference>
<evidence type="ECO:0000256" key="1">
    <source>
        <dbReference type="ARBA" id="ARBA00001947"/>
    </source>
</evidence>
<dbReference type="GO" id="GO:0008270">
    <property type="term" value="F:zinc ion binding"/>
    <property type="evidence" value="ECO:0007669"/>
    <property type="project" value="InterPro"/>
</dbReference>
<keyword evidence="3" id="KW-0479">Metal-binding</keyword>
<dbReference type="SUPFAM" id="SSF53927">
    <property type="entry name" value="Cytidine deaminase-like"/>
    <property type="match status" value="1"/>
</dbReference>
<feature type="domain" description="CMP/dCMP-type deaminase" evidence="6">
    <location>
        <begin position="18"/>
        <end position="153"/>
    </location>
</feature>
<evidence type="ECO:0000313" key="7">
    <source>
        <dbReference type="EMBL" id="MPM73760.1"/>
    </source>
</evidence>
<dbReference type="InterPro" id="IPR016193">
    <property type="entry name" value="Cytidine_deaminase-like"/>
</dbReference>
<evidence type="ECO:0000256" key="4">
    <source>
        <dbReference type="ARBA" id="ARBA00022801"/>
    </source>
</evidence>
<dbReference type="AlphaFoldDB" id="A0A645CA09"/>
<comment type="cofactor">
    <cofactor evidence="1">
        <name>Zn(2+)</name>
        <dbReference type="ChEBI" id="CHEBI:29105"/>
    </cofactor>
</comment>
<dbReference type="Gene3D" id="3.40.140.10">
    <property type="entry name" value="Cytidine Deaminase, domain 2"/>
    <property type="match status" value="1"/>
</dbReference>
<dbReference type="PROSITE" id="PS51747">
    <property type="entry name" value="CYT_DCMP_DEAMINASES_2"/>
    <property type="match status" value="1"/>
</dbReference>
<dbReference type="InterPro" id="IPR002125">
    <property type="entry name" value="CMP_dCMP_dom"/>
</dbReference>
<proteinExistence type="inferred from homology"/>
<keyword evidence="5" id="KW-0862">Zinc</keyword>
<keyword evidence="4 7" id="KW-0378">Hydrolase</keyword>
<dbReference type="GO" id="GO:0052717">
    <property type="term" value="F:tRNA-specific adenosine-34 deaminase activity"/>
    <property type="evidence" value="ECO:0007669"/>
    <property type="project" value="UniProtKB-EC"/>
</dbReference>
<evidence type="ECO:0000256" key="2">
    <source>
        <dbReference type="ARBA" id="ARBA00006576"/>
    </source>
</evidence>
<dbReference type="InterPro" id="IPR016473">
    <property type="entry name" value="dCMP_deaminase"/>
</dbReference>
<dbReference type="PIRSF" id="PIRSF006019">
    <property type="entry name" value="dCMP_deaminase"/>
    <property type="match status" value="1"/>
</dbReference>
<dbReference type="GO" id="GO:0006220">
    <property type="term" value="P:pyrimidine nucleotide metabolic process"/>
    <property type="evidence" value="ECO:0007669"/>
    <property type="project" value="InterPro"/>
</dbReference>
<reference evidence="7" key="1">
    <citation type="submission" date="2019-08" db="EMBL/GenBank/DDBJ databases">
        <authorList>
            <person name="Kucharzyk K."/>
            <person name="Murdoch R.W."/>
            <person name="Higgins S."/>
            <person name="Loffler F."/>
        </authorList>
    </citation>
    <scope>NUCLEOTIDE SEQUENCE</scope>
</reference>
<comment type="similarity">
    <text evidence="2">Belongs to the cytidine and deoxycytidylate deaminase family.</text>
</comment>
<evidence type="ECO:0000259" key="6">
    <source>
        <dbReference type="PROSITE" id="PS51747"/>
    </source>
</evidence>
<accession>A0A645CA09</accession>
<dbReference type="InterPro" id="IPR035105">
    <property type="entry name" value="Deoxycytidylate_deaminase_dom"/>
</dbReference>
<dbReference type="EC" id="3.5.4.33" evidence="7"/>
<dbReference type="Pfam" id="PF00383">
    <property type="entry name" value="dCMP_cyt_deam_1"/>
    <property type="match status" value="1"/>
</dbReference>
<evidence type="ECO:0000256" key="5">
    <source>
        <dbReference type="ARBA" id="ARBA00022833"/>
    </source>
</evidence>
<dbReference type="PANTHER" id="PTHR11086:SF18">
    <property type="entry name" value="DEOXYCYTIDYLATE DEAMINASE"/>
    <property type="match status" value="1"/>
</dbReference>
<dbReference type="InterPro" id="IPR015517">
    <property type="entry name" value="dCMP_deaminase-rel"/>
</dbReference>
<name>A0A645CA09_9ZZZZ</name>
<sequence>MSQDTEANRMPGLEKRPDWDHYFMAIAEVAASRSNCRRRHVAAVLVRDHRIISTGYNGTPRGIRNCDEGGCPRCNSDTPSGKNLGECLCCHAEENAIVQAAYHGIAVKGATLYTTYSPCLLCSKMIINAGIKEVIFKQRYSIDEVSMQLLAEAGVAIRPMPEISGEPSA</sequence>